<keyword evidence="1" id="KW-0472">Membrane</keyword>
<proteinExistence type="predicted"/>
<evidence type="ECO:0000313" key="3">
    <source>
        <dbReference type="Proteomes" id="UP000232693"/>
    </source>
</evidence>
<evidence type="ECO:0000313" key="2">
    <source>
        <dbReference type="EMBL" id="AUD78401.1"/>
    </source>
</evidence>
<dbReference type="AlphaFoldDB" id="A0A2K9ATB1"/>
<keyword evidence="1" id="KW-0812">Transmembrane</keyword>
<protein>
    <submittedName>
        <fullName evidence="2">Uncharacterized protein</fullName>
    </submittedName>
</protein>
<accession>A0A2K9ATB1</accession>
<name>A0A2K9ATB1_9GAMM</name>
<reference evidence="2 3" key="1">
    <citation type="submission" date="2017-12" db="EMBL/GenBank/DDBJ databases">
        <title>Kangiella profundi FT102 completed genome.</title>
        <authorList>
            <person name="Xu J."/>
            <person name="Wang J."/>
            <person name="Lu Y."/>
        </authorList>
    </citation>
    <scope>NUCLEOTIDE SEQUENCE [LARGE SCALE GENOMIC DNA]</scope>
    <source>
        <strain evidence="2 3">FT102</strain>
    </source>
</reference>
<feature type="transmembrane region" description="Helical" evidence="1">
    <location>
        <begin position="74"/>
        <end position="102"/>
    </location>
</feature>
<dbReference type="KEGG" id="kpd:CW740_03710"/>
<dbReference type="Proteomes" id="UP000232693">
    <property type="component" value="Chromosome"/>
</dbReference>
<feature type="transmembrane region" description="Helical" evidence="1">
    <location>
        <begin position="14"/>
        <end position="36"/>
    </location>
</feature>
<keyword evidence="3" id="KW-1185">Reference proteome</keyword>
<gene>
    <name evidence="2" type="ORF">CW740_03710</name>
</gene>
<feature type="transmembrane region" description="Helical" evidence="1">
    <location>
        <begin position="42"/>
        <end position="62"/>
    </location>
</feature>
<organism evidence="2 3">
    <name type="scientific">Kangiella profundi</name>
    <dbReference type="NCBI Taxonomy" id="1561924"/>
    <lineage>
        <taxon>Bacteria</taxon>
        <taxon>Pseudomonadati</taxon>
        <taxon>Pseudomonadota</taxon>
        <taxon>Gammaproteobacteria</taxon>
        <taxon>Kangiellales</taxon>
        <taxon>Kangiellaceae</taxon>
        <taxon>Kangiella</taxon>
    </lineage>
</organism>
<dbReference type="EMBL" id="CP025120">
    <property type="protein sequence ID" value="AUD78401.1"/>
    <property type="molecule type" value="Genomic_DNA"/>
</dbReference>
<keyword evidence="1" id="KW-1133">Transmembrane helix</keyword>
<sequence>MNSKTNTSKLLKGLANTIFAISATLAPFMVIVAIINGYFKEVIVLLLASLFVLSVIAIRSLYKLKDKISKGSPLRFFSFLVVATVAVAVSGYSFVASVIGIYRLLAG</sequence>
<evidence type="ECO:0000256" key="1">
    <source>
        <dbReference type="SAM" id="Phobius"/>
    </source>
</evidence>